<feature type="compositionally biased region" description="Polar residues" evidence="1">
    <location>
        <begin position="1"/>
        <end position="10"/>
    </location>
</feature>
<gene>
    <name evidence="2" type="ORF">ACCUM_4456</name>
</gene>
<dbReference type="AlphaFoldDB" id="A0A5S4ELU2"/>
<reference evidence="2 3" key="1">
    <citation type="submission" date="2019-04" db="EMBL/GenBank/DDBJ databases">
        <title>A novel phosphate-accumulating bacterium identified in bioreactor for phosphate removal from wastewater.</title>
        <authorList>
            <person name="Kotlyarov R.Y."/>
            <person name="Beletsky A.V."/>
            <person name="Kallistova A.Y."/>
            <person name="Dorofeev A.G."/>
            <person name="Nikolaev Y.Y."/>
            <person name="Pimenov N.V."/>
            <person name="Ravin N.V."/>
            <person name="Mardanov A.V."/>
        </authorList>
    </citation>
    <scope>NUCLEOTIDE SEQUENCE [LARGE SCALE GENOMIC DNA]</scope>
    <source>
        <strain evidence="2 3">Bin19</strain>
    </source>
</reference>
<evidence type="ECO:0000313" key="3">
    <source>
        <dbReference type="Proteomes" id="UP000306324"/>
    </source>
</evidence>
<accession>A0A5S4ELU2</accession>
<evidence type="ECO:0000256" key="1">
    <source>
        <dbReference type="SAM" id="MobiDB-lite"/>
    </source>
</evidence>
<feature type="region of interest" description="Disordered" evidence="1">
    <location>
        <begin position="1"/>
        <end position="24"/>
    </location>
</feature>
<comment type="caution">
    <text evidence="2">The sequence shown here is derived from an EMBL/GenBank/DDBJ whole genome shotgun (WGS) entry which is preliminary data.</text>
</comment>
<sequence length="111" mass="12201">MKKGRYSSTGGRCLLRRGNSGTASNSHFGNGGLLFSYRAPAIEPDSGIGLHSWPAERHLPANSLHCLSQNENCWKRRQQRHQLAAWADLHAHAIGGANGHDFSRNPRSSRS</sequence>
<keyword evidence="3" id="KW-1185">Reference proteome</keyword>
<evidence type="ECO:0000313" key="2">
    <source>
        <dbReference type="EMBL" id="TMQ76309.1"/>
    </source>
</evidence>
<proteinExistence type="predicted"/>
<organism evidence="2 3">
    <name type="scientific">Candidatus Accumulibacter phosphatis</name>
    <dbReference type="NCBI Taxonomy" id="327160"/>
    <lineage>
        <taxon>Bacteria</taxon>
        <taxon>Pseudomonadati</taxon>
        <taxon>Pseudomonadota</taxon>
        <taxon>Betaproteobacteria</taxon>
        <taxon>Candidatus Accumulibacter</taxon>
    </lineage>
</organism>
<name>A0A5S4ELU2_9PROT</name>
<protein>
    <submittedName>
        <fullName evidence="2">Uncharacterized protein</fullName>
    </submittedName>
</protein>
<dbReference type="Proteomes" id="UP000306324">
    <property type="component" value="Unassembled WGS sequence"/>
</dbReference>
<dbReference type="EMBL" id="SWAD01000055">
    <property type="protein sequence ID" value="TMQ76309.1"/>
    <property type="molecule type" value="Genomic_DNA"/>
</dbReference>